<dbReference type="RefSeq" id="WP_048433840.1">
    <property type="nucleotide sequence ID" value="NZ_LWHQ01000076.1"/>
</dbReference>
<dbReference type="EMBL" id="LWHQ01000076">
    <property type="protein sequence ID" value="OAS15936.1"/>
    <property type="molecule type" value="Genomic_DNA"/>
</dbReference>
<dbReference type="STRING" id="427683.A5481_28825"/>
<evidence type="ECO:0000313" key="1">
    <source>
        <dbReference type="EMBL" id="OAS15936.1"/>
    </source>
</evidence>
<dbReference type="AlphaFoldDB" id="A0A179S1Q7"/>
<evidence type="ECO:0000313" key="2">
    <source>
        <dbReference type="Proteomes" id="UP000078316"/>
    </source>
</evidence>
<proteinExistence type="predicted"/>
<protein>
    <submittedName>
        <fullName evidence="1">Uncharacterized protein</fullName>
    </submittedName>
</protein>
<gene>
    <name evidence="1" type="ORF">A5481_28825</name>
</gene>
<comment type="caution">
    <text evidence="1">The sequence shown here is derived from an EMBL/GenBank/DDBJ whole genome shotgun (WGS) entry which is preliminary data.</text>
</comment>
<dbReference type="Proteomes" id="UP000078316">
    <property type="component" value="Unassembled WGS sequence"/>
</dbReference>
<accession>A0A179S1Q7</accession>
<reference evidence="1 2" key="1">
    <citation type="submission" date="2016-04" db="EMBL/GenBank/DDBJ databases">
        <authorList>
            <person name="Evans L.H."/>
            <person name="Alamgir A."/>
            <person name="Owens N."/>
            <person name="Weber N.D."/>
            <person name="Virtaneva K."/>
            <person name="Barbian K."/>
            <person name="Babar A."/>
            <person name="Rosenke K."/>
        </authorList>
    </citation>
    <scope>NUCLEOTIDE SEQUENCE [LARGE SCALE GENOMIC DNA]</scope>
    <source>
        <strain evidence="1 2">PMB02</strain>
    </source>
</reference>
<name>A0A179S1Q7_9HYPH</name>
<organism evidence="1 2">
    <name type="scientific">Methylobacterium platani</name>
    <dbReference type="NCBI Taxonomy" id="427683"/>
    <lineage>
        <taxon>Bacteria</taxon>
        <taxon>Pseudomonadati</taxon>
        <taxon>Pseudomonadota</taxon>
        <taxon>Alphaproteobacteria</taxon>
        <taxon>Hyphomicrobiales</taxon>
        <taxon>Methylobacteriaceae</taxon>
        <taxon>Methylobacterium</taxon>
    </lineage>
</organism>
<dbReference type="OrthoDB" id="8456995at2"/>
<sequence length="176" mass="20400">MAYFNHTIDGSALDLTHLEPRSLSFYVQKLTRDLTVYVRFSNHCFTCKFDDSRHTVADLIMDHRQRRAYDAERYDLSRRLPTIVDALPGSSVYLTATDRNYVYVATVTTENGQQYPVYFNLRRAPREHPAQLLMMIESAYPVADRRQVLAGTTKISFAVLCAKVYRGERVQPKARR</sequence>